<feature type="compositionally biased region" description="Polar residues" evidence="1">
    <location>
        <begin position="143"/>
        <end position="160"/>
    </location>
</feature>
<reference evidence="2 3" key="1">
    <citation type="journal article" date="2021" name="J. Hered.">
        <title>A chromosome-level genome assembly of the parasitoid wasp, Cotesia glomerata (Hymenoptera: Braconidae).</title>
        <authorList>
            <person name="Pinto B.J."/>
            <person name="Weis J.J."/>
            <person name="Gamble T."/>
            <person name="Ode P.J."/>
            <person name="Paul R."/>
            <person name="Zaspel J.M."/>
        </authorList>
    </citation>
    <scope>NUCLEOTIDE SEQUENCE [LARGE SCALE GENOMIC DNA]</scope>
    <source>
        <strain evidence="2">CgM1</strain>
    </source>
</reference>
<evidence type="ECO:0000256" key="1">
    <source>
        <dbReference type="SAM" id="MobiDB-lite"/>
    </source>
</evidence>
<protein>
    <submittedName>
        <fullName evidence="2">Uncharacterized protein</fullName>
    </submittedName>
</protein>
<dbReference type="EMBL" id="JAHXZJ010000001">
    <property type="protein sequence ID" value="KAH0569020.1"/>
    <property type="molecule type" value="Genomic_DNA"/>
</dbReference>
<dbReference type="AlphaFoldDB" id="A0AAV7J7C5"/>
<proteinExistence type="predicted"/>
<dbReference type="Proteomes" id="UP000826195">
    <property type="component" value="Unassembled WGS sequence"/>
</dbReference>
<keyword evidence="3" id="KW-1185">Reference proteome</keyword>
<sequence length="178" mass="19659">MCVTGERETLDIFLAVVAYERKVSTRDAVQLGRGPFRKKHPVCLALNGTRESHESGKLSLRALLLVIQSLHRGYLLAYKPSRVLPLVDVWSLSYWRWSALMHPYYYTQACESESGPLGPRTPPLVPFVQSGAANDVLDPSTSVPVGQINPLHTQNPSYPSTPGPAADDDDDHAFYLVA</sequence>
<evidence type="ECO:0000313" key="2">
    <source>
        <dbReference type="EMBL" id="KAH0569020.1"/>
    </source>
</evidence>
<gene>
    <name evidence="2" type="ORF">KQX54_021726</name>
</gene>
<organism evidence="2 3">
    <name type="scientific">Cotesia glomerata</name>
    <name type="common">Lepidopteran parasitic wasp</name>
    <name type="synonym">Apanteles glomeratus</name>
    <dbReference type="NCBI Taxonomy" id="32391"/>
    <lineage>
        <taxon>Eukaryota</taxon>
        <taxon>Metazoa</taxon>
        <taxon>Ecdysozoa</taxon>
        <taxon>Arthropoda</taxon>
        <taxon>Hexapoda</taxon>
        <taxon>Insecta</taxon>
        <taxon>Pterygota</taxon>
        <taxon>Neoptera</taxon>
        <taxon>Endopterygota</taxon>
        <taxon>Hymenoptera</taxon>
        <taxon>Apocrita</taxon>
        <taxon>Ichneumonoidea</taxon>
        <taxon>Braconidae</taxon>
        <taxon>Microgastrinae</taxon>
        <taxon>Cotesia</taxon>
    </lineage>
</organism>
<evidence type="ECO:0000313" key="3">
    <source>
        <dbReference type="Proteomes" id="UP000826195"/>
    </source>
</evidence>
<feature type="region of interest" description="Disordered" evidence="1">
    <location>
        <begin position="143"/>
        <end position="169"/>
    </location>
</feature>
<accession>A0AAV7J7C5</accession>
<comment type="caution">
    <text evidence="2">The sequence shown here is derived from an EMBL/GenBank/DDBJ whole genome shotgun (WGS) entry which is preliminary data.</text>
</comment>
<name>A0AAV7J7C5_COTGL</name>